<dbReference type="AlphaFoldDB" id="A0A8S1BBQ1"/>
<feature type="compositionally biased region" description="Acidic residues" evidence="1">
    <location>
        <begin position="23"/>
        <end position="32"/>
    </location>
</feature>
<keyword evidence="3" id="KW-1185">Reference proteome</keyword>
<feature type="compositionally biased region" description="Acidic residues" evidence="1">
    <location>
        <begin position="46"/>
        <end position="56"/>
    </location>
</feature>
<feature type="compositionally biased region" description="Basic and acidic residues" evidence="1">
    <location>
        <begin position="57"/>
        <end position="75"/>
    </location>
</feature>
<dbReference type="OrthoDB" id="413361at2759"/>
<dbReference type="EMBL" id="CADEBC010000733">
    <property type="protein sequence ID" value="CAB3260235.1"/>
    <property type="molecule type" value="Genomic_DNA"/>
</dbReference>
<evidence type="ECO:0000313" key="2">
    <source>
        <dbReference type="EMBL" id="CAB3260235.1"/>
    </source>
</evidence>
<organism evidence="2 3">
    <name type="scientific">Arctia plantaginis</name>
    <name type="common">Wood tiger moth</name>
    <name type="synonym">Phalaena plantaginis</name>
    <dbReference type="NCBI Taxonomy" id="874455"/>
    <lineage>
        <taxon>Eukaryota</taxon>
        <taxon>Metazoa</taxon>
        <taxon>Ecdysozoa</taxon>
        <taxon>Arthropoda</taxon>
        <taxon>Hexapoda</taxon>
        <taxon>Insecta</taxon>
        <taxon>Pterygota</taxon>
        <taxon>Neoptera</taxon>
        <taxon>Endopterygota</taxon>
        <taxon>Lepidoptera</taxon>
        <taxon>Glossata</taxon>
        <taxon>Ditrysia</taxon>
        <taxon>Noctuoidea</taxon>
        <taxon>Erebidae</taxon>
        <taxon>Arctiinae</taxon>
        <taxon>Arctia</taxon>
    </lineage>
</organism>
<sequence>MEHEQNTEATIPVQESFQRQSDTEEDIEESSDTETYTSSSQLNDADTSEYEECEDETVLKDRSSKPVRETKKPDRYGYSNMCITEEILDDASGLRLEEALKGPEKEQS</sequence>
<proteinExistence type="predicted"/>
<comment type="caution">
    <text evidence="2">The sequence shown here is derived from an EMBL/GenBank/DDBJ whole genome shotgun (WGS) entry which is preliminary data.</text>
</comment>
<evidence type="ECO:0000256" key="1">
    <source>
        <dbReference type="SAM" id="MobiDB-lite"/>
    </source>
</evidence>
<feature type="region of interest" description="Disordered" evidence="1">
    <location>
        <begin position="1"/>
        <end position="77"/>
    </location>
</feature>
<dbReference type="Proteomes" id="UP000494106">
    <property type="component" value="Unassembled WGS sequence"/>
</dbReference>
<name>A0A8S1BBQ1_ARCPL</name>
<feature type="compositionally biased region" description="Polar residues" evidence="1">
    <location>
        <begin position="7"/>
        <end position="20"/>
    </location>
</feature>
<gene>
    <name evidence="2" type="ORF">APLA_LOCUS17325</name>
</gene>
<protein>
    <submittedName>
        <fullName evidence="2">Uncharacterized protein</fullName>
    </submittedName>
</protein>
<evidence type="ECO:0000313" key="3">
    <source>
        <dbReference type="Proteomes" id="UP000494106"/>
    </source>
</evidence>
<reference evidence="2 3" key="1">
    <citation type="submission" date="2020-04" db="EMBL/GenBank/DDBJ databases">
        <authorList>
            <person name="Wallbank WR R."/>
            <person name="Pardo Diaz C."/>
            <person name="Kozak K."/>
            <person name="Martin S."/>
            <person name="Jiggins C."/>
            <person name="Moest M."/>
            <person name="Warren A I."/>
            <person name="Byers J.R.P. K."/>
            <person name="Montejo-Kovacevich G."/>
            <person name="Yen C E."/>
        </authorList>
    </citation>
    <scope>NUCLEOTIDE SEQUENCE [LARGE SCALE GENOMIC DNA]</scope>
</reference>
<accession>A0A8S1BBQ1</accession>